<feature type="signal peptide" evidence="1">
    <location>
        <begin position="1"/>
        <end position="19"/>
    </location>
</feature>
<feature type="chain" id="PRO_5020440607" description="MSHA biogenesis protein MshK" evidence="1">
    <location>
        <begin position="20"/>
        <end position="104"/>
    </location>
</feature>
<gene>
    <name evidence="2" type="ORF">FCL42_07200</name>
</gene>
<dbReference type="EMBL" id="SWCJ01000004">
    <property type="protein sequence ID" value="TKB55998.1"/>
    <property type="molecule type" value="Genomic_DNA"/>
</dbReference>
<protein>
    <recommendedName>
        <fullName evidence="4">MSHA biogenesis protein MshK</fullName>
    </recommendedName>
</protein>
<organism evidence="2 3">
    <name type="scientific">Ferrimonas aestuarii</name>
    <dbReference type="NCBI Taxonomy" id="2569539"/>
    <lineage>
        <taxon>Bacteria</taxon>
        <taxon>Pseudomonadati</taxon>
        <taxon>Pseudomonadota</taxon>
        <taxon>Gammaproteobacteria</taxon>
        <taxon>Alteromonadales</taxon>
        <taxon>Ferrimonadaceae</taxon>
        <taxon>Ferrimonas</taxon>
    </lineage>
</organism>
<dbReference type="Proteomes" id="UP000305675">
    <property type="component" value="Unassembled WGS sequence"/>
</dbReference>
<accession>A0A4U1BP79</accession>
<keyword evidence="3" id="KW-1185">Reference proteome</keyword>
<proteinExistence type="predicted"/>
<evidence type="ECO:0000313" key="2">
    <source>
        <dbReference type="EMBL" id="TKB55998.1"/>
    </source>
</evidence>
<dbReference type="OrthoDB" id="6400929at2"/>
<comment type="caution">
    <text evidence="2">The sequence shown here is derived from an EMBL/GenBank/DDBJ whole genome shotgun (WGS) entry which is preliminary data.</text>
</comment>
<reference evidence="2 3" key="1">
    <citation type="submission" date="2019-04" db="EMBL/GenBank/DDBJ databases">
        <authorList>
            <person name="Hwang J.C."/>
        </authorList>
    </citation>
    <scope>NUCLEOTIDE SEQUENCE [LARGE SCALE GENOMIC DNA]</scope>
    <source>
        <strain evidence="2 3">IMCC35002</strain>
    </source>
</reference>
<name>A0A4U1BP79_9GAMM</name>
<keyword evidence="1" id="KW-0732">Signal</keyword>
<evidence type="ECO:0008006" key="4">
    <source>
        <dbReference type="Google" id="ProtNLM"/>
    </source>
</evidence>
<sequence>MLVRALLIPSLLLCASVQAQPLQDPTRPPSWMQPSASVEKRSPNAGVLQSILINGQSRIAVVSGEKYRESDPLMGSTISTITRDRVRLSDGRELVLFPKLGKSL</sequence>
<evidence type="ECO:0000313" key="3">
    <source>
        <dbReference type="Proteomes" id="UP000305675"/>
    </source>
</evidence>
<evidence type="ECO:0000256" key="1">
    <source>
        <dbReference type="SAM" id="SignalP"/>
    </source>
</evidence>
<dbReference type="RefSeq" id="WP_136862727.1">
    <property type="nucleotide sequence ID" value="NZ_SWCJ01000004.1"/>
</dbReference>
<dbReference type="AlphaFoldDB" id="A0A4U1BP79"/>